<proteinExistence type="predicted"/>
<dbReference type="SMART" id="SM00490">
    <property type="entry name" value="HELICc"/>
    <property type="match status" value="1"/>
</dbReference>
<dbReference type="InterPro" id="IPR038718">
    <property type="entry name" value="SNF2-like_sf"/>
</dbReference>
<dbReference type="InterPro" id="IPR014001">
    <property type="entry name" value="Helicase_ATP-bd"/>
</dbReference>
<dbReference type="AlphaFoldDB" id="A0A6M3L0Z0"/>
<name>A0A6M3L0Z0_9ZZZZ</name>
<dbReference type="InterPro" id="IPR000330">
    <property type="entry name" value="SNF2_N"/>
</dbReference>
<feature type="region of interest" description="Disordered" evidence="2">
    <location>
        <begin position="666"/>
        <end position="696"/>
    </location>
</feature>
<evidence type="ECO:0000259" key="4">
    <source>
        <dbReference type="PROSITE" id="PS51194"/>
    </source>
</evidence>
<protein>
    <submittedName>
        <fullName evidence="5">Putative helicase</fullName>
    </submittedName>
</protein>
<dbReference type="Pfam" id="PF00271">
    <property type="entry name" value="Helicase_C"/>
    <property type="match status" value="1"/>
</dbReference>
<dbReference type="PANTHER" id="PTHR45766">
    <property type="entry name" value="DNA ANNEALING HELICASE AND ENDONUCLEASE ZRANB3 FAMILY MEMBER"/>
    <property type="match status" value="1"/>
</dbReference>
<keyword evidence="5" id="KW-0547">Nucleotide-binding</keyword>
<evidence type="ECO:0000259" key="3">
    <source>
        <dbReference type="PROSITE" id="PS51192"/>
    </source>
</evidence>
<dbReference type="GO" id="GO:0006281">
    <property type="term" value="P:DNA repair"/>
    <property type="evidence" value="ECO:0007669"/>
    <property type="project" value="TreeGrafter"/>
</dbReference>
<dbReference type="InterPro" id="IPR001650">
    <property type="entry name" value="Helicase_C-like"/>
</dbReference>
<dbReference type="Pfam" id="PF00176">
    <property type="entry name" value="SNF2-rel_dom"/>
    <property type="match status" value="1"/>
</dbReference>
<dbReference type="GO" id="GO:0016787">
    <property type="term" value="F:hydrolase activity"/>
    <property type="evidence" value="ECO:0007669"/>
    <property type="project" value="UniProtKB-KW"/>
</dbReference>
<accession>A0A6M3L0Z0</accession>
<feature type="domain" description="Helicase C-terminal" evidence="4">
    <location>
        <begin position="499"/>
        <end position="656"/>
    </location>
</feature>
<dbReference type="PROSITE" id="PS51192">
    <property type="entry name" value="HELICASE_ATP_BIND_1"/>
    <property type="match status" value="1"/>
</dbReference>
<dbReference type="GO" id="GO:0005524">
    <property type="term" value="F:ATP binding"/>
    <property type="evidence" value="ECO:0007669"/>
    <property type="project" value="InterPro"/>
</dbReference>
<dbReference type="InterPro" id="IPR049730">
    <property type="entry name" value="SNF2/RAD54-like_C"/>
</dbReference>
<keyword evidence="5" id="KW-0347">Helicase</keyword>
<dbReference type="Gene3D" id="3.40.50.300">
    <property type="entry name" value="P-loop containing nucleotide triphosphate hydrolases"/>
    <property type="match status" value="1"/>
</dbReference>
<dbReference type="SUPFAM" id="SSF52540">
    <property type="entry name" value="P-loop containing nucleoside triphosphate hydrolases"/>
    <property type="match status" value="2"/>
</dbReference>
<evidence type="ECO:0000313" key="5">
    <source>
        <dbReference type="EMBL" id="QJA88237.1"/>
    </source>
</evidence>
<feature type="domain" description="Helicase ATP-binding" evidence="3">
    <location>
        <begin position="217"/>
        <end position="384"/>
    </location>
</feature>
<feature type="compositionally biased region" description="Basic and acidic residues" evidence="2">
    <location>
        <begin position="668"/>
        <end position="684"/>
    </location>
</feature>
<reference evidence="5" key="1">
    <citation type="submission" date="2020-03" db="EMBL/GenBank/DDBJ databases">
        <title>The deep terrestrial virosphere.</title>
        <authorList>
            <person name="Holmfeldt K."/>
            <person name="Nilsson E."/>
            <person name="Simone D."/>
            <person name="Lopez-Fernandez M."/>
            <person name="Wu X."/>
            <person name="de Brujin I."/>
            <person name="Lundin D."/>
            <person name="Andersson A."/>
            <person name="Bertilsson S."/>
            <person name="Dopson M."/>
        </authorList>
    </citation>
    <scope>NUCLEOTIDE SEQUENCE</scope>
    <source>
        <strain evidence="5">MM415B02800</strain>
    </source>
</reference>
<dbReference type="EMBL" id="MT142764">
    <property type="protein sequence ID" value="QJA88237.1"/>
    <property type="molecule type" value="Genomic_DNA"/>
</dbReference>
<dbReference type="GO" id="GO:0004386">
    <property type="term" value="F:helicase activity"/>
    <property type="evidence" value="ECO:0007669"/>
    <property type="project" value="UniProtKB-KW"/>
</dbReference>
<dbReference type="GO" id="GO:0031297">
    <property type="term" value="P:replication fork processing"/>
    <property type="evidence" value="ECO:0007669"/>
    <property type="project" value="TreeGrafter"/>
</dbReference>
<organism evidence="5">
    <name type="scientific">viral metagenome</name>
    <dbReference type="NCBI Taxonomy" id="1070528"/>
    <lineage>
        <taxon>unclassified sequences</taxon>
        <taxon>metagenomes</taxon>
        <taxon>organismal metagenomes</taxon>
    </lineage>
</organism>
<dbReference type="SMART" id="SM00487">
    <property type="entry name" value="DEXDc"/>
    <property type="match status" value="1"/>
</dbReference>
<keyword evidence="1" id="KW-0378">Hydrolase</keyword>
<evidence type="ECO:0000256" key="2">
    <source>
        <dbReference type="SAM" id="MobiDB-lite"/>
    </source>
</evidence>
<dbReference type="CDD" id="cd18793">
    <property type="entry name" value="SF2_C_SNF"/>
    <property type="match status" value="1"/>
</dbReference>
<dbReference type="PROSITE" id="PS51194">
    <property type="entry name" value="HELICASE_CTER"/>
    <property type="match status" value="1"/>
</dbReference>
<sequence length="696" mass="78684">MQRGDILKRIQGSDEYAIGALIALHRLQTPEEQQSHITYFRNNIGFNYYDAPKLSKVLEKHINGKPLKSEDIKTVQNALTKYHGQLKYLNITPTPVNKALERKKFAEGAWANILKEGGSNRVAIKIRYNRGVEGDIKFREKAEIVKGLGGWFGYDSKVWDVRLNEANCKKLIDSGFTIGARLQAWYDKITYVPAVRRNINVKGLNIELYPFQKYGVAFIQSRQGRALIADEMGLGKTIQALAWVHYANAYPALCIVPASVKLNWAREIQKFLPPEISVTLLYGRKVNKNGRVTLFRKFKGVSNTKSITIINYDIIDAWKDHILETPPKTVILDEVQMIKTNSARRTKAAKLICKGRDHVISLSGTPILNRPSEFFNCLNILDPEQFKDFWSYANKFVGPRSTAHGWSFTGAKNKNDLHQLLKKTVMLRRLKADVLKELPAKQRSVIPYEIDNRAEYIYAENQFIAWVKENYGEERAIRASNAEALAKIEYLKQLTVKGKMKQIYSWVNDFLESTDQKLIVFAIHRATVDQIHTTYGGKSVKIYGGMSLPDRQESIDRFQKDDGVRLLVGNIKSAGTGINLTAASTTCFIELGWTPAEHDQAEDRVHRIGQEAESVNAYYLVAERTIEEDIAFLLDQKREVITGVLDGQSVDKSSVLTDLLTKYFGKSQSDKGVGDENEGIREGNKVSLEGVGRPGT</sequence>
<keyword evidence="5" id="KW-0067">ATP-binding</keyword>
<dbReference type="Gene3D" id="3.40.50.10810">
    <property type="entry name" value="Tandem AAA-ATPase domain"/>
    <property type="match status" value="1"/>
</dbReference>
<dbReference type="InterPro" id="IPR027417">
    <property type="entry name" value="P-loop_NTPase"/>
</dbReference>
<gene>
    <name evidence="5" type="ORF">MM415B02800_0006</name>
</gene>
<dbReference type="PANTHER" id="PTHR45766:SF6">
    <property type="entry name" value="SWI_SNF-RELATED MATRIX-ASSOCIATED ACTIN-DEPENDENT REGULATOR OF CHROMATIN SUBFAMILY A-LIKE PROTEIN 1"/>
    <property type="match status" value="1"/>
</dbReference>
<evidence type="ECO:0000256" key="1">
    <source>
        <dbReference type="ARBA" id="ARBA00022801"/>
    </source>
</evidence>